<feature type="transmembrane region" description="Helical" evidence="6">
    <location>
        <begin position="235"/>
        <end position="259"/>
    </location>
</feature>
<feature type="transmembrane region" description="Helical" evidence="6">
    <location>
        <begin position="33"/>
        <end position="51"/>
    </location>
</feature>
<dbReference type="eggNOG" id="COG0628">
    <property type="taxonomic scope" value="Bacteria"/>
</dbReference>
<dbReference type="EMBL" id="CP001124">
    <property type="protein sequence ID" value="ACH39224.1"/>
    <property type="molecule type" value="Genomic_DNA"/>
</dbReference>
<dbReference type="PANTHER" id="PTHR21716">
    <property type="entry name" value="TRANSMEMBRANE PROTEIN"/>
    <property type="match status" value="1"/>
</dbReference>
<organism evidence="7 8">
    <name type="scientific">Citrifermentans bemidjiense (strain ATCC BAA-1014 / DSM 16622 / JCM 12645 / Bem)</name>
    <name type="common">Geobacter bemidjiensis</name>
    <dbReference type="NCBI Taxonomy" id="404380"/>
    <lineage>
        <taxon>Bacteria</taxon>
        <taxon>Pseudomonadati</taxon>
        <taxon>Thermodesulfobacteriota</taxon>
        <taxon>Desulfuromonadia</taxon>
        <taxon>Geobacterales</taxon>
        <taxon>Geobacteraceae</taxon>
        <taxon>Citrifermentans</taxon>
    </lineage>
</organism>
<evidence type="ECO:0000313" key="7">
    <source>
        <dbReference type="EMBL" id="ACH39224.1"/>
    </source>
</evidence>
<evidence type="ECO:0000256" key="5">
    <source>
        <dbReference type="ARBA" id="ARBA00023136"/>
    </source>
</evidence>
<dbReference type="RefSeq" id="WP_012530645.1">
    <property type="nucleotide sequence ID" value="NC_011146.1"/>
</dbReference>
<keyword evidence="8" id="KW-1185">Reference proteome</keyword>
<comment type="similarity">
    <text evidence="2">Belongs to the autoinducer-2 exporter (AI-2E) (TC 2.A.86) family.</text>
</comment>
<evidence type="ECO:0000313" key="8">
    <source>
        <dbReference type="Proteomes" id="UP000008825"/>
    </source>
</evidence>
<keyword evidence="5 6" id="KW-0472">Membrane</keyword>
<dbReference type="KEGG" id="gbm:Gbem_2212"/>
<sequence length="355" mass="37287">MDKKTYFSILAAFLTIAAIALIVLLAVPILKPLAWALIIGIATMPHYNRILKRFPERAGRASGLMVLAVSLCLVLPATWLVVTAAVSAPDWYRQVEQLVQDFSKTGSGALSQLPFYDRIMGLVQKFGIDLAGIGQKAASSASTIVLNTATDMVRNLFDLIFTLLVALFLLFFVYRDGERAVSVCIAKLAPDQRRAQHLAAQIRSITTAVTVGTLLTCATQGVLAGLGYWVAGVPAPIFCGALTAIAALVPVVGTGVVWVPLVALIAVQGSYLNAVLLALWCILFVGVADNAIRPLAVGASSDVSVLAVVAGAICGVVIMGVLGLIVGPLIFAVLFSIWDDVVAEPGSIEYGGEAP</sequence>
<evidence type="ECO:0000256" key="4">
    <source>
        <dbReference type="ARBA" id="ARBA00022989"/>
    </source>
</evidence>
<feature type="transmembrane region" description="Helical" evidence="6">
    <location>
        <begin position="271"/>
        <end position="292"/>
    </location>
</feature>
<dbReference type="InterPro" id="IPR002549">
    <property type="entry name" value="AI-2E-like"/>
</dbReference>
<dbReference type="Pfam" id="PF01594">
    <property type="entry name" value="AI-2E_transport"/>
    <property type="match status" value="1"/>
</dbReference>
<dbReference type="GO" id="GO:0016020">
    <property type="term" value="C:membrane"/>
    <property type="evidence" value="ECO:0007669"/>
    <property type="project" value="UniProtKB-SubCell"/>
</dbReference>
<dbReference type="STRING" id="404380.Gbem_2212"/>
<name>B5EE79_CITBB</name>
<proteinExistence type="inferred from homology"/>
<feature type="transmembrane region" description="Helical" evidence="6">
    <location>
        <begin position="7"/>
        <end position="27"/>
    </location>
</feature>
<evidence type="ECO:0000256" key="1">
    <source>
        <dbReference type="ARBA" id="ARBA00004141"/>
    </source>
</evidence>
<feature type="transmembrane region" description="Helical" evidence="6">
    <location>
        <begin position="202"/>
        <end position="229"/>
    </location>
</feature>
<evidence type="ECO:0000256" key="6">
    <source>
        <dbReference type="SAM" id="Phobius"/>
    </source>
</evidence>
<dbReference type="OrthoDB" id="9773730at2"/>
<comment type="subcellular location">
    <subcellularLocation>
        <location evidence="1">Membrane</location>
        <topology evidence="1">Multi-pass membrane protein</topology>
    </subcellularLocation>
</comment>
<accession>B5EE79</accession>
<dbReference type="HOGENOM" id="CLU_041771_2_3_7"/>
<dbReference type="PANTHER" id="PTHR21716:SF4">
    <property type="entry name" value="TRANSMEMBRANE PROTEIN 245"/>
    <property type="match status" value="1"/>
</dbReference>
<protein>
    <submittedName>
        <fullName evidence="7">Membrane protein, UPF0118 superfamily</fullName>
    </submittedName>
</protein>
<keyword evidence="3 6" id="KW-0812">Transmembrane</keyword>
<evidence type="ECO:0000256" key="2">
    <source>
        <dbReference type="ARBA" id="ARBA00009773"/>
    </source>
</evidence>
<feature type="transmembrane region" description="Helical" evidence="6">
    <location>
        <begin position="63"/>
        <end position="86"/>
    </location>
</feature>
<reference evidence="7 8" key="1">
    <citation type="submission" date="2008-07" db="EMBL/GenBank/DDBJ databases">
        <title>Complete sequence of Geobacter bemidjiensis BEM.</title>
        <authorList>
            <consortium name="US DOE Joint Genome Institute"/>
            <person name="Lucas S."/>
            <person name="Copeland A."/>
            <person name="Lapidus A."/>
            <person name="Glavina del Rio T."/>
            <person name="Dalin E."/>
            <person name="Tice H."/>
            <person name="Bruce D."/>
            <person name="Goodwin L."/>
            <person name="Pitluck S."/>
            <person name="Kiss H."/>
            <person name="Brettin T."/>
            <person name="Detter J.C."/>
            <person name="Han C."/>
            <person name="Kuske C.R."/>
            <person name="Schmutz J."/>
            <person name="Larimer F."/>
            <person name="Land M."/>
            <person name="Hauser L."/>
            <person name="Kyrpides N."/>
            <person name="Lykidis A."/>
            <person name="Lovley D."/>
            <person name="Richardson P."/>
        </authorList>
    </citation>
    <scope>NUCLEOTIDE SEQUENCE [LARGE SCALE GENOMIC DNA]</scope>
    <source>
        <strain evidence="8">ATCC BAA-1014 / DSM 16622 / JCM 12645 / Bem</strain>
    </source>
</reference>
<gene>
    <name evidence="7" type="ordered locus">Gbem_2212</name>
</gene>
<dbReference type="Proteomes" id="UP000008825">
    <property type="component" value="Chromosome"/>
</dbReference>
<feature type="transmembrane region" description="Helical" evidence="6">
    <location>
        <begin position="304"/>
        <end position="337"/>
    </location>
</feature>
<dbReference type="AlphaFoldDB" id="B5EE79"/>
<evidence type="ECO:0000256" key="3">
    <source>
        <dbReference type="ARBA" id="ARBA00022692"/>
    </source>
</evidence>
<reference evidence="7 8" key="2">
    <citation type="journal article" date="2010" name="BMC Genomics">
        <title>The genome of Geobacter bemidjiensis, exemplar for the subsurface clade of Geobacter species that predominate in Fe(III)-reducing subsurface environments.</title>
        <authorList>
            <person name="Aklujkar M."/>
            <person name="Young N.D."/>
            <person name="Holmes D."/>
            <person name="Chavan M."/>
            <person name="Risso C."/>
            <person name="Kiss H.E."/>
            <person name="Han C.S."/>
            <person name="Land M.L."/>
            <person name="Lovley D.R."/>
        </authorList>
    </citation>
    <scope>NUCLEOTIDE SEQUENCE [LARGE SCALE GENOMIC DNA]</scope>
    <source>
        <strain evidence="8">ATCC BAA-1014 / DSM 16622 / JCM 12645 / Bem</strain>
    </source>
</reference>
<keyword evidence="4 6" id="KW-1133">Transmembrane helix</keyword>
<feature type="transmembrane region" description="Helical" evidence="6">
    <location>
        <begin position="156"/>
        <end position="174"/>
    </location>
</feature>